<proteinExistence type="predicted"/>
<feature type="repeat" description="RCC1" evidence="6">
    <location>
        <begin position="590"/>
        <end position="653"/>
    </location>
</feature>
<dbReference type="InterPro" id="IPR051553">
    <property type="entry name" value="Ran_GTPase-activating"/>
</dbReference>
<dbReference type="InterPro" id="IPR009091">
    <property type="entry name" value="RCC1/BLIP-II"/>
</dbReference>
<keyword evidence="5" id="KW-0862">Zinc</keyword>
<feature type="compositionally biased region" description="Low complexity" evidence="8">
    <location>
        <begin position="820"/>
        <end position="834"/>
    </location>
</feature>
<dbReference type="InterPro" id="IPR000408">
    <property type="entry name" value="Reg_chr_condens"/>
</dbReference>
<keyword evidence="1" id="KW-0344">Guanine-nucleotide releasing factor</keyword>
<feature type="region of interest" description="Disordered" evidence="8">
    <location>
        <begin position="239"/>
        <end position="271"/>
    </location>
</feature>
<evidence type="ECO:0000256" key="4">
    <source>
        <dbReference type="ARBA" id="ARBA00022771"/>
    </source>
</evidence>
<feature type="compositionally biased region" description="Acidic residues" evidence="8">
    <location>
        <begin position="244"/>
        <end position="265"/>
    </location>
</feature>
<feature type="compositionally biased region" description="Basic and acidic residues" evidence="8">
    <location>
        <begin position="712"/>
        <end position="733"/>
    </location>
</feature>
<feature type="compositionally biased region" description="Polar residues" evidence="8">
    <location>
        <begin position="913"/>
        <end position="928"/>
    </location>
</feature>
<dbReference type="SUPFAM" id="SSF50985">
    <property type="entry name" value="RCC1/BLIP-II"/>
    <property type="match status" value="1"/>
</dbReference>
<feature type="compositionally biased region" description="Basic and acidic residues" evidence="8">
    <location>
        <begin position="778"/>
        <end position="804"/>
    </location>
</feature>
<keyword evidence="2" id="KW-0479">Metal-binding</keyword>
<dbReference type="PRINTS" id="PR00633">
    <property type="entry name" value="RCCNDNSATION"/>
</dbReference>
<feature type="compositionally biased region" description="Low complexity" evidence="8">
    <location>
        <begin position="973"/>
        <end position="991"/>
    </location>
</feature>
<feature type="region of interest" description="Disordered" evidence="8">
    <location>
        <begin position="686"/>
        <end position="1000"/>
    </location>
</feature>
<feature type="compositionally biased region" description="Basic and acidic residues" evidence="8">
    <location>
        <begin position="898"/>
        <end position="908"/>
    </location>
</feature>
<protein>
    <submittedName>
        <fullName evidence="10">Regulator of chromosome condensation</fullName>
    </submittedName>
</protein>
<name>A0A9D5HV55_9CRYT</name>
<feature type="compositionally biased region" description="Basic and acidic residues" evidence="8">
    <location>
        <begin position="860"/>
        <end position="870"/>
    </location>
</feature>
<dbReference type="AlphaFoldDB" id="A0A9D5HV55"/>
<feature type="compositionally biased region" description="Low complexity" evidence="8">
    <location>
        <begin position="734"/>
        <end position="752"/>
    </location>
</feature>
<feature type="compositionally biased region" description="Basic and acidic residues" evidence="8">
    <location>
        <begin position="951"/>
        <end position="972"/>
    </location>
</feature>
<evidence type="ECO:0000256" key="2">
    <source>
        <dbReference type="ARBA" id="ARBA00022723"/>
    </source>
</evidence>
<evidence type="ECO:0000256" key="7">
    <source>
        <dbReference type="PROSITE-ProRule" id="PRU00322"/>
    </source>
</evidence>
<feature type="compositionally biased region" description="Low complexity" evidence="8">
    <location>
        <begin position="848"/>
        <end position="859"/>
    </location>
</feature>
<evidence type="ECO:0000256" key="5">
    <source>
        <dbReference type="ARBA" id="ARBA00022833"/>
    </source>
</evidence>
<evidence type="ECO:0000256" key="1">
    <source>
        <dbReference type="ARBA" id="ARBA00022658"/>
    </source>
</evidence>
<organism evidence="10">
    <name type="scientific">Cryptosporidium canis</name>
    <dbReference type="NCBI Taxonomy" id="195482"/>
    <lineage>
        <taxon>Eukaryota</taxon>
        <taxon>Sar</taxon>
        <taxon>Alveolata</taxon>
        <taxon>Apicomplexa</taxon>
        <taxon>Conoidasida</taxon>
        <taxon>Coccidia</taxon>
        <taxon>Eucoccidiorida</taxon>
        <taxon>Eimeriorina</taxon>
        <taxon>Cryptosporidiidae</taxon>
        <taxon>Cryptosporidium</taxon>
    </lineage>
</organism>
<dbReference type="Pfam" id="PF25390">
    <property type="entry name" value="WD40_RLD"/>
    <property type="match status" value="1"/>
</dbReference>
<dbReference type="PROSITE" id="PS50012">
    <property type="entry name" value="RCC1_3"/>
    <property type="match status" value="5"/>
</dbReference>
<dbReference type="PANTHER" id="PTHR45982">
    <property type="entry name" value="REGULATOR OF CHROMOSOME CONDENSATION"/>
    <property type="match status" value="1"/>
</dbReference>
<dbReference type="Proteomes" id="UP001067231">
    <property type="component" value="Unassembled WGS sequence"/>
</dbReference>
<dbReference type="InterPro" id="IPR058923">
    <property type="entry name" value="RCC1-like_dom"/>
</dbReference>
<evidence type="ECO:0000256" key="8">
    <source>
        <dbReference type="SAM" id="MobiDB-lite"/>
    </source>
</evidence>
<dbReference type="GO" id="GO:0008270">
    <property type="term" value="F:zinc ion binding"/>
    <property type="evidence" value="ECO:0007669"/>
    <property type="project" value="UniProtKB-KW"/>
</dbReference>
<sequence length="1000" mass="108776">MGWRCTVCLVTNDEDAKVCVCCEYARGHDEQGKQGQGPIFSSSVLSSSGDSCPVFTFGAPQPAPSSQSGAPITFGSGYGVDCQAPGFLPNFGNIEGSPVSSVGTKVISSADGSKDIKKEHSAYFDQFNSDLVEYRSLIKKIPDQNRVPIGAVWVWGSGECDQLGIKESLLDEDLCLKRPKRVESISEDLGVVDVSSGALHNLVLTDQGEVYSWGCNDDGALGRLSARLKAKLERLNGKRSGGDCDGDEDENENDDEDDQAEDEDSEKYPNKVEFPEILDGGRVRVTSIICGDCYSCCLTDKGEVYLWGSYKDSGGYIGFPNFQLMTGSLVGYKQYSPVKVPIFGRSEKCSSGGSGRSKKIKLDQEPGLLIGEAKYIVGGENHTIVVTMDERIFAWGSTEFGQFGIDPVEDKMEKTRYIYPTEINNETLGLPSSLVIQDIYCGRASTFFVVKDATRNIIQIFACGRNGRSELGVYEKSSMIDDRSEDPIVSRPRRVSLADFETICSNCGSNKPVKQIGGGQYYSALLTCCGEVFIWGMKECCGLESQIVMSGDESVRRERDIRVPTKIEHLSNIARLGFGADCCFAIDNDGVLFVWGMNLTGQIGIKRLIDSEVILDPQIMNPKTFLSDNYGSDSNYVLNVVGGSQHSMGLVWSGMFSERYESKEDMDQMEDLDEAERETARELRRMNAKSFDLDSMNEEELSKKPPSKRGKVCKEDDPSSHLEKVKPKADTTKSKANTTTKTITKAKTTSTKAKTKAGAELKPTTKTKTATTKTKTKAKTEAETESESKSTTKSKTKTESEAAAKAKRTATKAKAESATKAKTTTTKTKTATTKAKAKAGSEFESATKAKTTTTKSKTNTKAESESEATTRVKSAVAKTKAKTVTKEVLSAKTRARATKSESNTEVKPVKGKSTLSRSKTSSDLQSNSEGRKASKSGSSKFLPAKMGTSTRETKSSSDLKIKRKASTKEETKSSSTATINSLSKSKVTSTESSKKRSRYT</sequence>
<accession>A0A9D5HV55</accession>
<feature type="repeat" description="RCC1" evidence="6">
    <location>
        <begin position="390"/>
        <end position="452"/>
    </location>
</feature>
<keyword evidence="3" id="KW-0677">Repeat</keyword>
<dbReference type="Gene3D" id="2.130.10.30">
    <property type="entry name" value="Regulator of chromosome condensation 1/beta-lactamase-inhibitor protein II"/>
    <property type="match status" value="1"/>
</dbReference>
<dbReference type="PROSITE" id="PS50199">
    <property type="entry name" value="ZF_RANBP2_2"/>
    <property type="match status" value="1"/>
</dbReference>
<dbReference type="EMBL" id="JAPCXC010000048">
    <property type="protein sequence ID" value="KAJ1608144.1"/>
    <property type="molecule type" value="Genomic_DNA"/>
</dbReference>
<keyword evidence="4 7" id="KW-0863">Zinc-finger</keyword>
<evidence type="ECO:0000259" key="9">
    <source>
        <dbReference type="PROSITE" id="PS50199"/>
    </source>
</evidence>
<comment type="caution">
    <text evidence="10">The sequence shown here is derived from an EMBL/GenBank/DDBJ whole genome shotgun (WGS) entry which is preliminary data.</text>
</comment>
<dbReference type="PANTHER" id="PTHR45982:SF1">
    <property type="entry name" value="REGULATOR OF CHROMOSOME CONDENSATION"/>
    <property type="match status" value="1"/>
</dbReference>
<reference evidence="10" key="1">
    <citation type="submission" date="2022-10" db="EMBL/GenBank/DDBJ databases">
        <title>Adaptive evolution leads to modifications in subtelomeric GC content in a zoonotic Cryptosporidium species.</title>
        <authorList>
            <person name="Li J."/>
            <person name="Feng Y."/>
            <person name="Xiao L."/>
        </authorList>
    </citation>
    <scope>NUCLEOTIDE SEQUENCE</scope>
    <source>
        <strain evidence="10">33844</strain>
    </source>
</reference>
<dbReference type="PROSITE" id="PS01358">
    <property type="entry name" value="ZF_RANBP2_1"/>
    <property type="match status" value="1"/>
</dbReference>
<dbReference type="Gene3D" id="4.10.1060.10">
    <property type="entry name" value="Zinc finger, RanBP2-type"/>
    <property type="match status" value="1"/>
</dbReference>
<evidence type="ECO:0000256" key="3">
    <source>
        <dbReference type="ARBA" id="ARBA00022737"/>
    </source>
</evidence>
<evidence type="ECO:0000256" key="6">
    <source>
        <dbReference type="PROSITE-ProRule" id="PRU00235"/>
    </source>
</evidence>
<feature type="repeat" description="RCC1" evidence="6">
    <location>
        <begin position="302"/>
        <end position="389"/>
    </location>
</feature>
<feature type="compositionally biased region" description="Low complexity" evidence="8">
    <location>
        <begin position="764"/>
        <end position="773"/>
    </location>
</feature>
<dbReference type="OrthoDB" id="61110at2759"/>
<feature type="domain" description="RanBP2-type" evidence="9">
    <location>
        <begin position="1"/>
        <end position="28"/>
    </location>
</feature>
<feature type="repeat" description="RCC1" evidence="6">
    <location>
        <begin position="208"/>
        <end position="301"/>
    </location>
</feature>
<gene>
    <name evidence="10" type="ORF">OJ253_2041</name>
</gene>
<evidence type="ECO:0000313" key="10">
    <source>
        <dbReference type="EMBL" id="KAJ1608144.1"/>
    </source>
</evidence>
<dbReference type="InterPro" id="IPR001876">
    <property type="entry name" value="Znf_RanBP2"/>
</dbReference>
<feature type="repeat" description="RCC1" evidence="6">
    <location>
        <begin position="150"/>
        <end position="207"/>
    </location>
</feature>